<dbReference type="InterPro" id="IPR054722">
    <property type="entry name" value="PolX-like_BBD"/>
</dbReference>
<reference evidence="2" key="1">
    <citation type="journal article" date="2022" name="Plant J.">
        <title>Strategies of tolerance reflected in two North American maple genomes.</title>
        <authorList>
            <person name="McEvoy S.L."/>
            <person name="Sezen U.U."/>
            <person name="Trouern-Trend A."/>
            <person name="McMahon S.M."/>
            <person name="Schaberg P.G."/>
            <person name="Yang J."/>
            <person name="Wegrzyn J.L."/>
            <person name="Swenson N.G."/>
        </authorList>
    </citation>
    <scope>NUCLEOTIDE SEQUENCE</scope>
    <source>
        <strain evidence="2">91603</strain>
    </source>
</reference>
<comment type="caution">
    <text evidence="2">The sequence shown here is derived from an EMBL/GenBank/DDBJ whole genome shotgun (WGS) entry which is preliminary data.</text>
</comment>
<feature type="domain" description="Retrovirus-related Pol polyprotein from transposon TNT 1-94-like beta-barrel" evidence="1">
    <location>
        <begin position="6"/>
        <end position="86"/>
    </location>
</feature>
<evidence type="ECO:0000313" key="2">
    <source>
        <dbReference type="EMBL" id="KAI9174719.1"/>
    </source>
</evidence>
<evidence type="ECO:0000259" key="1">
    <source>
        <dbReference type="Pfam" id="PF22936"/>
    </source>
</evidence>
<dbReference type="AlphaFoldDB" id="A0AAD5IR06"/>
<sequence length="211" mass="23729">MPLTSWVIDSGASIHATSRRDFFASYASGYFGDVKMGNNGVAKAVGMRDVCLETNNGMMLLLKNVKHILDIHLNLISVGKLDDEGFCNTFSDGHWKPTKVPLTNVPVQVRDEVQDYHDGTVDADTHTQVEIDDDIHEQSPVPEVPLKMSTRDHQPSTCYVMMVLEMVRGRKKPHLGVDNTSDVYFPELMYRNFELDEDIKLHGATSSEEMK</sequence>
<dbReference type="Proteomes" id="UP001064489">
    <property type="component" value="Chromosome 8"/>
</dbReference>
<dbReference type="PANTHER" id="PTHR47592:SF31">
    <property type="entry name" value="ZINC FINGER, CCHC-TYPE-RELATED"/>
    <property type="match status" value="1"/>
</dbReference>
<organism evidence="2 3">
    <name type="scientific">Acer negundo</name>
    <name type="common">Box elder</name>
    <dbReference type="NCBI Taxonomy" id="4023"/>
    <lineage>
        <taxon>Eukaryota</taxon>
        <taxon>Viridiplantae</taxon>
        <taxon>Streptophyta</taxon>
        <taxon>Embryophyta</taxon>
        <taxon>Tracheophyta</taxon>
        <taxon>Spermatophyta</taxon>
        <taxon>Magnoliopsida</taxon>
        <taxon>eudicotyledons</taxon>
        <taxon>Gunneridae</taxon>
        <taxon>Pentapetalae</taxon>
        <taxon>rosids</taxon>
        <taxon>malvids</taxon>
        <taxon>Sapindales</taxon>
        <taxon>Sapindaceae</taxon>
        <taxon>Hippocastanoideae</taxon>
        <taxon>Acereae</taxon>
        <taxon>Acer</taxon>
    </lineage>
</organism>
<keyword evidence="3" id="KW-1185">Reference proteome</keyword>
<dbReference type="Pfam" id="PF22936">
    <property type="entry name" value="Pol_BBD"/>
    <property type="match status" value="1"/>
</dbReference>
<reference evidence="2" key="2">
    <citation type="submission" date="2023-02" db="EMBL/GenBank/DDBJ databases">
        <authorList>
            <person name="Swenson N.G."/>
            <person name="Wegrzyn J.L."/>
            <person name="Mcevoy S.L."/>
        </authorList>
    </citation>
    <scope>NUCLEOTIDE SEQUENCE</scope>
    <source>
        <strain evidence="2">91603</strain>
        <tissue evidence="2">Leaf</tissue>
    </source>
</reference>
<gene>
    <name evidence="2" type="ORF">LWI28_021843</name>
</gene>
<evidence type="ECO:0000313" key="3">
    <source>
        <dbReference type="Proteomes" id="UP001064489"/>
    </source>
</evidence>
<accession>A0AAD5IR06</accession>
<protein>
    <recommendedName>
        <fullName evidence="1">Retrovirus-related Pol polyprotein from transposon TNT 1-94-like beta-barrel domain-containing protein</fullName>
    </recommendedName>
</protein>
<dbReference type="PANTHER" id="PTHR47592">
    <property type="entry name" value="PBF68 PROTEIN"/>
    <property type="match status" value="1"/>
</dbReference>
<proteinExistence type="predicted"/>
<name>A0AAD5IR06_ACENE</name>
<dbReference type="EMBL" id="JAJSOW010000103">
    <property type="protein sequence ID" value="KAI9174719.1"/>
    <property type="molecule type" value="Genomic_DNA"/>
</dbReference>